<dbReference type="EMBL" id="BOOO01000035">
    <property type="protein sequence ID" value="GII32442.1"/>
    <property type="molecule type" value="Genomic_DNA"/>
</dbReference>
<dbReference type="GO" id="GO:0008482">
    <property type="term" value="F:sulfite oxidase activity"/>
    <property type="evidence" value="ECO:0007669"/>
    <property type="project" value="TreeGrafter"/>
</dbReference>
<protein>
    <recommendedName>
        <fullName evidence="10">Sulfite oxidase</fullName>
    </recommendedName>
</protein>
<dbReference type="GO" id="GO:0006790">
    <property type="term" value="P:sulfur compound metabolic process"/>
    <property type="evidence" value="ECO:0007669"/>
    <property type="project" value="TreeGrafter"/>
</dbReference>
<evidence type="ECO:0000256" key="2">
    <source>
        <dbReference type="ARBA" id="ARBA00022505"/>
    </source>
</evidence>
<evidence type="ECO:0000256" key="5">
    <source>
        <dbReference type="SAM" id="MobiDB-lite"/>
    </source>
</evidence>
<dbReference type="GO" id="GO:0030151">
    <property type="term" value="F:molybdenum ion binding"/>
    <property type="evidence" value="ECO:0007669"/>
    <property type="project" value="InterPro"/>
</dbReference>
<accession>A0A8J3TW48</accession>
<organism evidence="8 9">
    <name type="scientific">Planotetraspora mira</name>
    <dbReference type="NCBI Taxonomy" id="58121"/>
    <lineage>
        <taxon>Bacteria</taxon>
        <taxon>Bacillati</taxon>
        <taxon>Actinomycetota</taxon>
        <taxon>Actinomycetes</taxon>
        <taxon>Streptosporangiales</taxon>
        <taxon>Streptosporangiaceae</taxon>
        <taxon>Planotetraspora</taxon>
    </lineage>
</organism>
<evidence type="ECO:0000313" key="8">
    <source>
        <dbReference type="EMBL" id="GII32442.1"/>
    </source>
</evidence>
<feature type="domain" description="Oxidoreductase molybdopterin-binding" evidence="6">
    <location>
        <begin position="63"/>
        <end position="232"/>
    </location>
</feature>
<dbReference type="InterPro" id="IPR000572">
    <property type="entry name" value="OxRdtase_Mopterin-bd_dom"/>
</dbReference>
<dbReference type="InterPro" id="IPR005066">
    <property type="entry name" value="MoCF_OxRdtse_dimer"/>
</dbReference>
<gene>
    <name evidence="8" type="ORF">Pmi06nite_58840</name>
</gene>
<dbReference type="PANTHER" id="PTHR19372:SF7">
    <property type="entry name" value="SULFITE OXIDASE, MITOCHONDRIAL"/>
    <property type="match status" value="1"/>
</dbReference>
<dbReference type="SUPFAM" id="SSF81296">
    <property type="entry name" value="E set domains"/>
    <property type="match status" value="1"/>
</dbReference>
<dbReference type="Proteomes" id="UP000650628">
    <property type="component" value="Unassembled WGS sequence"/>
</dbReference>
<dbReference type="GO" id="GO:0043546">
    <property type="term" value="F:molybdopterin cofactor binding"/>
    <property type="evidence" value="ECO:0007669"/>
    <property type="project" value="TreeGrafter"/>
</dbReference>
<dbReference type="CDD" id="cd02110">
    <property type="entry name" value="SO_family_Moco_dimer"/>
    <property type="match status" value="1"/>
</dbReference>
<evidence type="ECO:0000256" key="1">
    <source>
        <dbReference type="ARBA" id="ARBA00001924"/>
    </source>
</evidence>
<keyword evidence="9" id="KW-1185">Reference proteome</keyword>
<evidence type="ECO:0000256" key="4">
    <source>
        <dbReference type="ARBA" id="ARBA00023002"/>
    </source>
</evidence>
<evidence type="ECO:0000256" key="3">
    <source>
        <dbReference type="ARBA" id="ARBA00022723"/>
    </source>
</evidence>
<feature type="region of interest" description="Disordered" evidence="5">
    <location>
        <begin position="1"/>
        <end position="43"/>
    </location>
</feature>
<feature type="domain" description="Moybdenum cofactor oxidoreductase dimerisation" evidence="7">
    <location>
        <begin position="280"/>
        <end position="358"/>
    </location>
</feature>
<proteinExistence type="predicted"/>
<dbReference type="InterPro" id="IPR008335">
    <property type="entry name" value="Mopterin_OxRdtase_euk"/>
</dbReference>
<evidence type="ECO:0000313" key="9">
    <source>
        <dbReference type="Proteomes" id="UP000650628"/>
    </source>
</evidence>
<dbReference type="Gene3D" id="3.90.420.10">
    <property type="entry name" value="Oxidoreductase, molybdopterin-binding domain"/>
    <property type="match status" value="1"/>
</dbReference>
<evidence type="ECO:0008006" key="10">
    <source>
        <dbReference type="Google" id="ProtNLM"/>
    </source>
</evidence>
<reference evidence="8 9" key="1">
    <citation type="submission" date="2021-01" db="EMBL/GenBank/DDBJ databases">
        <title>Whole genome shotgun sequence of Planotetraspora mira NBRC 15435.</title>
        <authorList>
            <person name="Komaki H."/>
            <person name="Tamura T."/>
        </authorList>
    </citation>
    <scope>NUCLEOTIDE SEQUENCE [LARGE SCALE GENOMIC DNA]</scope>
    <source>
        <strain evidence="8 9">NBRC 15435</strain>
    </source>
</reference>
<dbReference type="GO" id="GO:0020037">
    <property type="term" value="F:heme binding"/>
    <property type="evidence" value="ECO:0007669"/>
    <property type="project" value="TreeGrafter"/>
</dbReference>
<dbReference type="InterPro" id="IPR014756">
    <property type="entry name" value="Ig_E-set"/>
</dbReference>
<keyword evidence="3" id="KW-0479">Metal-binding</keyword>
<dbReference type="Pfam" id="PF00174">
    <property type="entry name" value="Oxidored_molyb"/>
    <property type="match status" value="1"/>
</dbReference>
<comment type="cofactor">
    <cofactor evidence="1">
        <name>Mo-molybdopterin</name>
        <dbReference type="ChEBI" id="CHEBI:71302"/>
    </cofactor>
</comment>
<dbReference type="InterPro" id="IPR036374">
    <property type="entry name" value="OxRdtase_Mopterin-bd_sf"/>
</dbReference>
<dbReference type="SUPFAM" id="SSF56524">
    <property type="entry name" value="Oxidoreductase molybdopterin-binding domain"/>
    <property type="match status" value="1"/>
</dbReference>
<evidence type="ECO:0000259" key="7">
    <source>
        <dbReference type="Pfam" id="PF03404"/>
    </source>
</evidence>
<keyword evidence="2" id="KW-0500">Molybdenum</keyword>
<sequence length="373" mass="41678">MSGPLRGSEPDHPSPDGVRERKVVKPTPPELMEDAGTGLDYGIRPDRTPGYITPIDRFFLRSHAPTPHLDAARWSLRIEGSGVREPITYSYADLWDHFPLISMVRTIECAGNRRVLFGEEYERKFEGTQWGRGAISTAEWTGVRLRDLLEPAEITPRAREVMPEALDEIQARRPMPLAKALADDTLLALAMNGETLPLDHGYPARVVVSGWLGAASIKWVGRIEVSEHPLHVPWNTEDYVLIGPDYPPQAPSLGMPITGIPVASLVELSWPARLRPVPQVIRGRAFAGENQVTAVEYRIDEGSWQEASLAPPEIPGAWVRWQFSWDPEPGDHTIRVRATDDQGHTQPDTVPWNDLGYCYHPVLSHPIRVESTT</sequence>
<dbReference type="Gene3D" id="2.60.40.650">
    <property type="match status" value="1"/>
</dbReference>
<dbReference type="AlphaFoldDB" id="A0A8J3TW48"/>
<evidence type="ECO:0000259" key="6">
    <source>
        <dbReference type="Pfam" id="PF00174"/>
    </source>
</evidence>
<dbReference type="PANTHER" id="PTHR19372">
    <property type="entry name" value="SULFITE REDUCTASE"/>
    <property type="match status" value="1"/>
</dbReference>
<comment type="caution">
    <text evidence="8">The sequence shown here is derived from an EMBL/GenBank/DDBJ whole genome shotgun (WGS) entry which is preliminary data.</text>
</comment>
<feature type="compositionally biased region" description="Basic and acidic residues" evidence="5">
    <location>
        <begin position="8"/>
        <end position="23"/>
    </location>
</feature>
<dbReference type="Pfam" id="PF03404">
    <property type="entry name" value="Mo-co_dimer"/>
    <property type="match status" value="1"/>
</dbReference>
<keyword evidence="4" id="KW-0560">Oxidoreductase</keyword>
<name>A0A8J3TW48_9ACTN</name>
<dbReference type="PRINTS" id="PR00407">
    <property type="entry name" value="EUMOPTERIN"/>
</dbReference>